<dbReference type="AlphaFoldDB" id="A0A101IL04"/>
<evidence type="ECO:0000313" key="1">
    <source>
        <dbReference type="EMBL" id="KUK96825.1"/>
    </source>
</evidence>
<gene>
    <name evidence="1" type="ORF">XE07_0776</name>
</gene>
<evidence type="ECO:0000313" key="2">
    <source>
        <dbReference type="Proteomes" id="UP000053961"/>
    </source>
</evidence>
<dbReference type="Proteomes" id="UP000053961">
    <property type="component" value="Unassembled WGS sequence"/>
</dbReference>
<dbReference type="PATRIC" id="fig|301375.6.peg.2076"/>
<dbReference type="EMBL" id="LGHB01000007">
    <property type="protein sequence ID" value="KUK96825.1"/>
    <property type="molecule type" value="Genomic_DNA"/>
</dbReference>
<comment type="caution">
    <text evidence="1">The sequence shown here is derived from an EMBL/GenBank/DDBJ whole genome shotgun (WGS) entry which is preliminary data.</text>
</comment>
<accession>A0A101IL04</accession>
<sequence length="31" mass="3431">MKPILALVQVVLLMAADMSKASQIRRITGYI</sequence>
<protein>
    <submittedName>
        <fullName evidence="1">Uncharacterized protein</fullName>
    </submittedName>
</protein>
<organism evidence="1 2">
    <name type="scientific">Methanothrix harundinacea</name>
    <dbReference type="NCBI Taxonomy" id="301375"/>
    <lineage>
        <taxon>Archaea</taxon>
        <taxon>Methanobacteriati</taxon>
        <taxon>Methanobacteriota</taxon>
        <taxon>Stenosarchaea group</taxon>
        <taxon>Methanomicrobia</taxon>
        <taxon>Methanotrichales</taxon>
        <taxon>Methanotrichaceae</taxon>
        <taxon>Methanothrix</taxon>
    </lineage>
</organism>
<proteinExistence type="predicted"/>
<reference evidence="2" key="1">
    <citation type="journal article" date="2015" name="MBio">
        <title>Genome-Resolved Metagenomic Analysis Reveals Roles for Candidate Phyla and Other Microbial Community Members in Biogeochemical Transformations in Oil Reservoirs.</title>
        <authorList>
            <person name="Hu P."/>
            <person name="Tom L."/>
            <person name="Singh A."/>
            <person name="Thomas B.C."/>
            <person name="Baker B.J."/>
            <person name="Piceno Y.M."/>
            <person name="Andersen G.L."/>
            <person name="Banfield J.F."/>
        </authorList>
    </citation>
    <scope>NUCLEOTIDE SEQUENCE [LARGE SCALE GENOMIC DNA]</scope>
</reference>
<name>A0A101IL04_9EURY</name>